<feature type="transmembrane region" description="Helical" evidence="1">
    <location>
        <begin position="7"/>
        <end position="27"/>
    </location>
</feature>
<keyword evidence="1" id="KW-0472">Membrane</keyword>
<gene>
    <name evidence="2" type="ORF">ACFSR2_23070</name>
</gene>
<organism evidence="2 3">
    <name type="scientific">Emticicia soli</name>
    <dbReference type="NCBI Taxonomy" id="2027878"/>
    <lineage>
        <taxon>Bacteria</taxon>
        <taxon>Pseudomonadati</taxon>
        <taxon>Bacteroidota</taxon>
        <taxon>Cytophagia</taxon>
        <taxon>Cytophagales</taxon>
        <taxon>Leadbetterellaceae</taxon>
        <taxon>Emticicia</taxon>
    </lineage>
</organism>
<dbReference type="SUPFAM" id="SSF52266">
    <property type="entry name" value="SGNH hydrolase"/>
    <property type="match status" value="1"/>
</dbReference>
<keyword evidence="3" id="KW-1185">Reference proteome</keyword>
<feature type="transmembrane region" description="Helical" evidence="1">
    <location>
        <begin position="64"/>
        <end position="85"/>
    </location>
</feature>
<dbReference type="CDD" id="cd00229">
    <property type="entry name" value="SGNH_hydrolase"/>
    <property type="match status" value="1"/>
</dbReference>
<dbReference type="GO" id="GO:0016787">
    <property type="term" value="F:hydrolase activity"/>
    <property type="evidence" value="ECO:0007669"/>
    <property type="project" value="UniProtKB-KW"/>
</dbReference>
<proteinExistence type="predicted"/>
<keyword evidence="2" id="KW-0378">Hydrolase</keyword>
<protein>
    <submittedName>
        <fullName evidence="2">SGNH/GDSL hydrolase family protein</fullName>
    </submittedName>
</protein>
<keyword evidence="1" id="KW-0812">Transmembrane</keyword>
<reference evidence="3" key="1">
    <citation type="journal article" date="2019" name="Int. J. Syst. Evol. Microbiol.">
        <title>The Global Catalogue of Microorganisms (GCM) 10K type strain sequencing project: providing services to taxonomists for standard genome sequencing and annotation.</title>
        <authorList>
            <consortium name="The Broad Institute Genomics Platform"/>
            <consortium name="The Broad Institute Genome Sequencing Center for Infectious Disease"/>
            <person name="Wu L."/>
            <person name="Ma J."/>
        </authorList>
    </citation>
    <scope>NUCLEOTIDE SEQUENCE [LARGE SCALE GENOMIC DNA]</scope>
    <source>
        <strain evidence="3">KCTC 52344</strain>
    </source>
</reference>
<dbReference type="Gene3D" id="3.40.50.1110">
    <property type="entry name" value="SGNH hydrolase"/>
    <property type="match status" value="2"/>
</dbReference>
<name>A0ABW5JDF6_9BACT</name>
<feature type="transmembrane region" description="Helical" evidence="1">
    <location>
        <begin position="33"/>
        <end position="52"/>
    </location>
</feature>
<sequence length="406" mass="46849">MTKKQTHWVGFLCGILLFCITLFREAFFLSSFFGIYTLIFLKSASILVLGYFFARIIDVKPVKFLITGICFEAATRLFMPFAYLLNERVHKIYKYPTFRTVIIPVTNYAEQIARNIGSDMGSVQYFETGSCYDEELFYTFEPSKFSFQHIDFTNEYTINSKGARDDEESLVKPEIVFIGDSFTTGLGVNQDENFASLVEKKLQKKALNLGVPSYGTARESLLMKRFDLDSCKYIVLQYCSNDDVENQAYVANNFKLNKRSEKDYKAAQIYNQLVLNYYPFRYTYSLFAKRTLYLIADLTTPKAAAAPSTKQITSEPSEDFVKILQKIQADYPDKKIIVFDLGLFKTFDVFSIKVKKLIEQHQLKNVELLDTSKFINCEECYYNLDFHITPKGHAILADSLAKRIKI</sequence>
<evidence type="ECO:0000313" key="2">
    <source>
        <dbReference type="EMBL" id="MFD2523801.1"/>
    </source>
</evidence>
<keyword evidence="1" id="KW-1133">Transmembrane helix</keyword>
<evidence type="ECO:0000313" key="3">
    <source>
        <dbReference type="Proteomes" id="UP001597510"/>
    </source>
</evidence>
<comment type="caution">
    <text evidence="2">The sequence shown here is derived from an EMBL/GenBank/DDBJ whole genome shotgun (WGS) entry which is preliminary data.</text>
</comment>
<dbReference type="InterPro" id="IPR036514">
    <property type="entry name" value="SGNH_hydro_sf"/>
</dbReference>
<dbReference type="Proteomes" id="UP001597510">
    <property type="component" value="Unassembled WGS sequence"/>
</dbReference>
<dbReference type="RefSeq" id="WP_340234093.1">
    <property type="nucleotide sequence ID" value="NZ_JBBEWC010000001.1"/>
</dbReference>
<evidence type="ECO:0000256" key="1">
    <source>
        <dbReference type="SAM" id="Phobius"/>
    </source>
</evidence>
<accession>A0ABW5JDF6</accession>
<dbReference type="EMBL" id="JBHULC010000038">
    <property type="protein sequence ID" value="MFD2523801.1"/>
    <property type="molecule type" value="Genomic_DNA"/>
</dbReference>